<feature type="transmembrane region" description="Helical" evidence="5">
    <location>
        <begin position="138"/>
        <end position="159"/>
    </location>
</feature>
<keyword evidence="7" id="KW-1185">Reference proteome</keyword>
<feature type="transmembrane region" description="Helical" evidence="5">
    <location>
        <begin position="194"/>
        <end position="218"/>
    </location>
</feature>
<feature type="transmembrane region" description="Helical" evidence="5">
    <location>
        <begin position="40"/>
        <end position="63"/>
    </location>
</feature>
<evidence type="ECO:0000256" key="3">
    <source>
        <dbReference type="ARBA" id="ARBA00022989"/>
    </source>
</evidence>
<dbReference type="OrthoDB" id="9806785at2"/>
<name>A0A4R5TVA5_9GAMM</name>
<dbReference type="Pfam" id="PF01758">
    <property type="entry name" value="SBF"/>
    <property type="match status" value="1"/>
</dbReference>
<protein>
    <submittedName>
        <fullName evidence="6">Bile acid:sodium symporter family protein</fullName>
    </submittedName>
</protein>
<evidence type="ECO:0000256" key="1">
    <source>
        <dbReference type="ARBA" id="ARBA00004141"/>
    </source>
</evidence>
<reference evidence="6 7" key="1">
    <citation type="submission" date="2019-03" db="EMBL/GenBank/DDBJ databases">
        <title>Luteimonas zhaokaii sp.nov., isolated from the rectal contents of Plateau pika in Yushu, Qinghai Province, China.</title>
        <authorList>
            <person name="Zhang G."/>
        </authorList>
    </citation>
    <scope>NUCLEOTIDE SEQUENCE [LARGE SCALE GENOMIC DNA]</scope>
    <source>
        <strain evidence="6 7">B9</strain>
    </source>
</reference>
<feature type="transmembrane region" description="Helical" evidence="5">
    <location>
        <begin position="171"/>
        <end position="188"/>
    </location>
</feature>
<feature type="transmembrane region" description="Helical" evidence="5">
    <location>
        <begin position="262"/>
        <end position="280"/>
    </location>
</feature>
<proteinExistence type="predicted"/>
<dbReference type="RefSeq" id="WP_133321463.1">
    <property type="nucleotide sequence ID" value="NZ_SMTF01000004.1"/>
</dbReference>
<comment type="caution">
    <text evidence="6">The sequence shown here is derived from an EMBL/GenBank/DDBJ whole genome shotgun (WGS) entry which is preliminary data.</text>
</comment>
<dbReference type="InterPro" id="IPR002657">
    <property type="entry name" value="BilAc:Na_symport/Acr3"/>
</dbReference>
<organism evidence="6 7">
    <name type="scientific">Luteimonas aestuarii</name>
    <dbReference type="NCBI Taxonomy" id="453837"/>
    <lineage>
        <taxon>Bacteria</taxon>
        <taxon>Pseudomonadati</taxon>
        <taxon>Pseudomonadota</taxon>
        <taxon>Gammaproteobacteria</taxon>
        <taxon>Lysobacterales</taxon>
        <taxon>Lysobacteraceae</taxon>
        <taxon>Luteimonas</taxon>
    </lineage>
</organism>
<feature type="transmembrane region" description="Helical" evidence="5">
    <location>
        <begin position="96"/>
        <end position="118"/>
    </location>
</feature>
<comment type="subcellular location">
    <subcellularLocation>
        <location evidence="1">Membrane</location>
        <topology evidence="1">Multi-pass membrane protein</topology>
    </subcellularLocation>
</comment>
<evidence type="ECO:0000256" key="2">
    <source>
        <dbReference type="ARBA" id="ARBA00022692"/>
    </source>
</evidence>
<feature type="transmembrane region" description="Helical" evidence="5">
    <location>
        <begin position="230"/>
        <end position="250"/>
    </location>
</feature>
<keyword evidence="3 5" id="KW-1133">Transmembrane helix</keyword>
<dbReference type="PANTHER" id="PTHR10361">
    <property type="entry name" value="SODIUM-BILE ACID COTRANSPORTER"/>
    <property type="match status" value="1"/>
</dbReference>
<sequence length="294" mass="31099">MQASLLTNLLLPLALGVIMLGLGLGLTIDDFKRVARYPRAVLIGLFLQTGVLPWAAFALALLFKLPPELAVGLMLLAASPGGATANIYSHLAHGDVALNITLTAINSLLCLLTLPIILNLSLEYFLGAGQYVPPPVQKIVEVASIIVIPVALGMTIRHFATAFALRMEKPIRLLSVVVLVLLIGAAVAQSWTLLVAWFAAVGLACLLFNLVSMGTGYLAPLAIRLPKKQAIAIAMEIGIHNGTLAIFIALNVLQNAAMSVPAAIYSLLMFFTAAVFAFWASRRKGTQEPGSAPA</sequence>
<evidence type="ECO:0000256" key="4">
    <source>
        <dbReference type="ARBA" id="ARBA00023136"/>
    </source>
</evidence>
<evidence type="ECO:0000313" key="7">
    <source>
        <dbReference type="Proteomes" id="UP000294796"/>
    </source>
</evidence>
<dbReference type="InterPro" id="IPR004710">
    <property type="entry name" value="Bilac:Na_transpt"/>
</dbReference>
<keyword evidence="2 5" id="KW-0812">Transmembrane</keyword>
<dbReference type="EMBL" id="SMTF01000004">
    <property type="protein sequence ID" value="TDK25011.1"/>
    <property type="molecule type" value="Genomic_DNA"/>
</dbReference>
<dbReference type="Gene3D" id="1.20.1530.20">
    <property type="match status" value="1"/>
</dbReference>
<keyword evidence="4 5" id="KW-0472">Membrane</keyword>
<dbReference type="InterPro" id="IPR038770">
    <property type="entry name" value="Na+/solute_symporter_sf"/>
</dbReference>
<dbReference type="PANTHER" id="PTHR10361:SF24">
    <property type="entry name" value="P3 PROTEIN"/>
    <property type="match status" value="1"/>
</dbReference>
<evidence type="ECO:0000313" key="6">
    <source>
        <dbReference type="EMBL" id="TDK25011.1"/>
    </source>
</evidence>
<accession>A0A4R5TVA5</accession>
<dbReference type="GO" id="GO:0016020">
    <property type="term" value="C:membrane"/>
    <property type="evidence" value="ECO:0007669"/>
    <property type="project" value="UniProtKB-SubCell"/>
</dbReference>
<feature type="transmembrane region" description="Helical" evidence="5">
    <location>
        <begin position="6"/>
        <end position="28"/>
    </location>
</feature>
<feature type="transmembrane region" description="Helical" evidence="5">
    <location>
        <begin position="69"/>
        <end position="89"/>
    </location>
</feature>
<gene>
    <name evidence="6" type="ORF">E2F46_07505</name>
</gene>
<evidence type="ECO:0000256" key="5">
    <source>
        <dbReference type="SAM" id="Phobius"/>
    </source>
</evidence>
<dbReference type="Proteomes" id="UP000294796">
    <property type="component" value="Unassembled WGS sequence"/>
</dbReference>
<dbReference type="AlphaFoldDB" id="A0A4R5TVA5"/>